<reference evidence="3" key="1">
    <citation type="submission" date="2021-12" db="EMBL/GenBank/DDBJ databases">
        <authorList>
            <person name="King R."/>
        </authorList>
    </citation>
    <scope>NUCLEOTIDE SEQUENCE</scope>
</reference>
<accession>A0A9N8KXC2</accession>
<evidence type="ECO:0000313" key="4">
    <source>
        <dbReference type="Proteomes" id="UP001154114"/>
    </source>
</evidence>
<keyword evidence="4" id="KW-1185">Reference proteome</keyword>
<dbReference type="AlphaFoldDB" id="A0A9N8KXC2"/>
<keyword evidence="1" id="KW-0479">Metal-binding</keyword>
<dbReference type="PROSITE" id="PS50157">
    <property type="entry name" value="ZINC_FINGER_C2H2_2"/>
    <property type="match status" value="1"/>
</dbReference>
<proteinExistence type="predicted"/>
<dbReference type="SUPFAM" id="SSF57667">
    <property type="entry name" value="beta-beta-alpha zinc fingers"/>
    <property type="match status" value="1"/>
</dbReference>
<gene>
    <name evidence="3" type="ORF">CINC_LOCUS10119</name>
</gene>
<organism evidence="3 4">
    <name type="scientific">Chrysodeixis includens</name>
    <name type="common">Soybean looper</name>
    <name type="synonym">Pseudoplusia includens</name>
    <dbReference type="NCBI Taxonomy" id="689277"/>
    <lineage>
        <taxon>Eukaryota</taxon>
        <taxon>Metazoa</taxon>
        <taxon>Ecdysozoa</taxon>
        <taxon>Arthropoda</taxon>
        <taxon>Hexapoda</taxon>
        <taxon>Insecta</taxon>
        <taxon>Pterygota</taxon>
        <taxon>Neoptera</taxon>
        <taxon>Endopterygota</taxon>
        <taxon>Lepidoptera</taxon>
        <taxon>Glossata</taxon>
        <taxon>Ditrysia</taxon>
        <taxon>Noctuoidea</taxon>
        <taxon>Noctuidae</taxon>
        <taxon>Plusiinae</taxon>
        <taxon>Chrysodeixis</taxon>
    </lineage>
</organism>
<dbReference type="GO" id="GO:0008270">
    <property type="term" value="F:zinc ion binding"/>
    <property type="evidence" value="ECO:0007669"/>
    <property type="project" value="UniProtKB-KW"/>
</dbReference>
<keyword evidence="1" id="KW-0863">Zinc-finger</keyword>
<dbReference type="InterPro" id="IPR036236">
    <property type="entry name" value="Znf_C2H2_sf"/>
</dbReference>
<dbReference type="OrthoDB" id="6077919at2759"/>
<dbReference type="Gene3D" id="3.30.160.60">
    <property type="entry name" value="Classic Zinc Finger"/>
    <property type="match status" value="1"/>
</dbReference>
<keyword evidence="1" id="KW-0862">Zinc</keyword>
<evidence type="ECO:0000259" key="2">
    <source>
        <dbReference type="PROSITE" id="PS50157"/>
    </source>
</evidence>
<protein>
    <recommendedName>
        <fullName evidence="2">C2H2-type domain-containing protein</fullName>
    </recommendedName>
</protein>
<dbReference type="InterPro" id="IPR013087">
    <property type="entry name" value="Znf_C2H2_type"/>
</dbReference>
<dbReference type="EMBL" id="LR824034">
    <property type="protein sequence ID" value="CAD0207141.1"/>
    <property type="molecule type" value="Genomic_DNA"/>
</dbReference>
<dbReference type="PROSITE" id="PS00028">
    <property type="entry name" value="ZINC_FINGER_C2H2_1"/>
    <property type="match status" value="3"/>
</dbReference>
<evidence type="ECO:0000256" key="1">
    <source>
        <dbReference type="PROSITE-ProRule" id="PRU00042"/>
    </source>
</evidence>
<dbReference type="Proteomes" id="UP001154114">
    <property type="component" value="Chromosome 31"/>
</dbReference>
<dbReference type="SMART" id="SM00355">
    <property type="entry name" value="ZnF_C2H2"/>
    <property type="match status" value="3"/>
</dbReference>
<sequence>MYNIHDVKYKVCQACLSSDRKLSLIDESIDIFNIITSATYNACLPIYVCWECVAILKKIKLFKAKVEEAQSLVNHQVNGEKLQISSLSKLSTTFTDTSINITHDENMEAKQEIQETEIKEEIDDELYDTDTNDLYIDEIKTEKTTDKKKKERTKDKNYERVYGAEKHKYLKKKFDINAEDVKNWMNEEKESDFYENFTFKCKLCIQGFNCEEKLKAHVDKYHDELLCPYICTTCNYRLSTNSALCAHMRGHLHAWECTRCGFQCYTRRRLNAHMSAHAVVLCNSCDACLP</sequence>
<evidence type="ECO:0000313" key="3">
    <source>
        <dbReference type="EMBL" id="CAD0207141.1"/>
    </source>
</evidence>
<name>A0A9N8KXC2_CHRIL</name>
<feature type="domain" description="C2H2-type" evidence="2">
    <location>
        <begin position="229"/>
        <end position="258"/>
    </location>
</feature>